<dbReference type="PANTHER" id="PTHR10760:SF2">
    <property type="entry name" value="LD13476P-RELATED"/>
    <property type="match status" value="1"/>
</dbReference>
<proteinExistence type="predicted"/>
<dbReference type="EMBL" id="JAIWYP010000004">
    <property type="protein sequence ID" value="KAH3841128.1"/>
    <property type="molecule type" value="Genomic_DNA"/>
</dbReference>
<evidence type="ECO:0000313" key="2">
    <source>
        <dbReference type="EMBL" id="KAH3841128.1"/>
    </source>
</evidence>
<sequence>MTLPERREDSGDVWRRKLVSNALISAHVPFLPLEKSHVQQCIREVLNEARYSTSERETEALVTKVADKMIYFPEPIKRFSKTGCKGVREKIYQDLEVDFMEQ</sequence>
<dbReference type="PANTHER" id="PTHR10760">
    <property type="entry name" value="TORSIN"/>
    <property type="match status" value="1"/>
</dbReference>
<name>A0A9D4KKC2_DREPO</name>
<dbReference type="InterPro" id="IPR010448">
    <property type="entry name" value="Torsin"/>
</dbReference>
<gene>
    <name evidence="2" type="ORF">DPMN_114586</name>
</gene>
<dbReference type="GO" id="GO:0005524">
    <property type="term" value="F:ATP binding"/>
    <property type="evidence" value="ECO:0007669"/>
    <property type="project" value="InterPro"/>
</dbReference>
<dbReference type="InterPro" id="IPR049337">
    <property type="entry name" value="TOR1A_C"/>
</dbReference>
<reference evidence="2" key="2">
    <citation type="submission" date="2020-11" db="EMBL/GenBank/DDBJ databases">
        <authorList>
            <person name="McCartney M.A."/>
            <person name="Auch B."/>
            <person name="Kono T."/>
            <person name="Mallez S."/>
            <person name="Becker A."/>
            <person name="Gohl D.M."/>
            <person name="Silverstein K.A.T."/>
            <person name="Koren S."/>
            <person name="Bechman K.B."/>
            <person name="Herman A."/>
            <person name="Abrahante J.E."/>
            <person name="Garbe J."/>
        </authorList>
    </citation>
    <scope>NUCLEOTIDE SEQUENCE</scope>
    <source>
        <strain evidence="2">Duluth1</strain>
        <tissue evidence="2">Whole animal</tissue>
    </source>
</reference>
<comment type="caution">
    <text evidence="2">The sequence shown here is derived from an EMBL/GenBank/DDBJ whole genome shotgun (WGS) entry which is preliminary data.</text>
</comment>
<reference evidence="2" key="1">
    <citation type="journal article" date="2019" name="bioRxiv">
        <title>The Genome of the Zebra Mussel, Dreissena polymorpha: A Resource for Invasive Species Research.</title>
        <authorList>
            <person name="McCartney M.A."/>
            <person name="Auch B."/>
            <person name="Kono T."/>
            <person name="Mallez S."/>
            <person name="Zhang Y."/>
            <person name="Obille A."/>
            <person name="Becker A."/>
            <person name="Abrahante J.E."/>
            <person name="Garbe J."/>
            <person name="Badalamenti J.P."/>
            <person name="Herman A."/>
            <person name="Mangelson H."/>
            <person name="Liachko I."/>
            <person name="Sullivan S."/>
            <person name="Sone E.D."/>
            <person name="Koren S."/>
            <person name="Silverstein K.A.T."/>
            <person name="Beckman K.B."/>
            <person name="Gohl D.M."/>
        </authorList>
    </citation>
    <scope>NUCLEOTIDE SEQUENCE</scope>
    <source>
        <strain evidence="2">Duluth1</strain>
        <tissue evidence="2">Whole animal</tissue>
    </source>
</reference>
<dbReference type="GO" id="GO:0005737">
    <property type="term" value="C:cytoplasm"/>
    <property type="evidence" value="ECO:0007669"/>
    <property type="project" value="UniProtKB-ARBA"/>
</dbReference>
<dbReference type="AlphaFoldDB" id="A0A9D4KKC2"/>
<dbReference type="Pfam" id="PF21376">
    <property type="entry name" value="TOR1A_C"/>
    <property type="match status" value="1"/>
</dbReference>
<dbReference type="GO" id="GO:0016887">
    <property type="term" value="F:ATP hydrolysis activity"/>
    <property type="evidence" value="ECO:0007669"/>
    <property type="project" value="InterPro"/>
</dbReference>
<feature type="domain" description="Torsin-1A C-terminal" evidence="1">
    <location>
        <begin position="33"/>
        <end position="91"/>
    </location>
</feature>
<protein>
    <recommendedName>
        <fullName evidence="1">Torsin-1A C-terminal domain-containing protein</fullName>
    </recommendedName>
</protein>
<organism evidence="2 3">
    <name type="scientific">Dreissena polymorpha</name>
    <name type="common">Zebra mussel</name>
    <name type="synonym">Mytilus polymorpha</name>
    <dbReference type="NCBI Taxonomy" id="45954"/>
    <lineage>
        <taxon>Eukaryota</taxon>
        <taxon>Metazoa</taxon>
        <taxon>Spiralia</taxon>
        <taxon>Lophotrochozoa</taxon>
        <taxon>Mollusca</taxon>
        <taxon>Bivalvia</taxon>
        <taxon>Autobranchia</taxon>
        <taxon>Heteroconchia</taxon>
        <taxon>Euheterodonta</taxon>
        <taxon>Imparidentia</taxon>
        <taxon>Neoheterodontei</taxon>
        <taxon>Myida</taxon>
        <taxon>Dreissenoidea</taxon>
        <taxon>Dreissenidae</taxon>
        <taxon>Dreissena</taxon>
    </lineage>
</organism>
<dbReference type="Proteomes" id="UP000828390">
    <property type="component" value="Unassembled WGS sequence"/>
</dbReference>
<evidence type="ECO:0000259" key="1">
    <source>
        <dbReference type="Pfam" id="PF21376"/>
    </source>
</evidence>
<keyword evidence="3" id="KW-1185">Reference proteome</keyword>
<evidence type="ECO:0000313" key="3">
    <source>
        <dbReference type="Proteomes" id="UP000828390"/>
    </source>
</evidence>
<accession>A0A9D4KKC2</accession>